<accession>A0AAW0MWT3</accession>
<feature type="compositionally biased region" description="Low complexity" evidence="1">
    <location>
        <begin position="9"/>
        <end position="22"/>
    </location>
</feature>
<name>A0AAW0MWT3_9GOBI</name>
<gene>
    <name evidence="2" type="ORF">WMY93_030091</name>
</gene>
<comment type="caution">
    <text evidence="2">The sequence shown here is derived from an EMBL/GenBank/DDBJ whole genome shotgun (WGS) entry which is preliminary data.</text>
</comment>
<organism evidence="2 3">
    <name type="scientific">Mugilogobius chulae</name>
    <name type="common">yellowstripe goby</name>
    <dbReference type="NCBI Taxonomy" id="88201"/>
    <lineage>
        <taxon>Eukaryota</taxon>
        <taxon>Metazoa</taxon>
        <taxon>Chordata</taxon>
        <taxon>Craniata</taxon>
        <taxon>Vertebrata</taxon>
        <taxon>Euteleostomi</taxon>
        <taxon>Actinopterygii</taxon>
        <taxon>Neopterygii</taxon>
        <taxon>Teleostei</taxon>
        <taxon>Neoteleostei</taxon>
        <taxon>Acanthomorphata</taxon>
        <taxon>Gobiaria</taxon>
        <taxon>Gobiiformes</taxon>
        <taxon>Gobioidei</taxon>
        <taxon>Gobiidae</taxon>
        <taxon>Gobionellinae</taxon>
        <taxon>Mugilogobius</taxon>
    </lineage>
</organism>
<sequence length="205" mass="22167">MTQQRSLCSVTDSSVSSDGAAGRPPHTEPLSRGTADPRSCPESHAVGSLLEWTTSACSHMIQSSSEHRRADGKSQPKSSKWSVPCGLWLFKRGKTGLHGVLGRAVLGRCGFGLNHTWLRRGLLALDRRCNDSTHGLIAAGAKAAYVCRSPSLEAAKTRLSESEKHGAGCGGGFWKTRLQNRVGSRCRLQDGGVSRSWSRWACREH</sequence>
<evidence type="ECO:0000256" key="1">
    <source>
        <dbReference type="SAM" id="MobiDB-lite"/>
    </source>
</evidence>
<proteinExistence type="predicted"/>
<feature type="region of interest" description="Disordered" evidence="1">
    <location>
        <begin position="1"/>
        <end position="43"/>
    </location>
</feature>
<keyword evidence="3" id="KW-1185">Reference proteome</keyword>
<evidence type="ECO:0000313" key="2">
    <source>
        <dbReference type="EMBL" id="KAK7881682.1"/>
    </source>
</evidence>
<reference evidence="3" key="1">
    <citation type="submission" date="2024-04" db="EMBL/GenBank/DDBJ databases">
        <title>Salinicola lusitanus LLJ914,a marine bacterium isolated from the Okinawa Trough.</title>
        <authorList>
            <person name="Li J."/>
        </authorList>
    </citation>
    <scope>NUCLEOTIDE SEQUENCE [LARGE SCALE GENOMIC DNA]</scope>
</reference>
<evidence type="ECO:0000313" key="3">
    <source>
        <dbReference type="Proteomes" id="UP001460270"/>
    </source>
</evidence>
<protein>
    <submittedName>
        <fullName evidence="2">Uncharacterized protein</fullName>
    </submittedName>
</protein>
<dbReference type="AlphaFoldDB" id="A0AAW0MWT3"/>
<dbReference type="EMBL" id="JBBPFD010000022">
    <property type="protein sequence ID" value="KAK7881682.1"/>
    <property type="molecule type" value="Genomic_DNA"/>
</dbReference>
<dbReference type="Proteomes" id="UP001460270">
    <property type="component" value="Unassembled WGS sequence"/>
</dbReference>